<organism evidence="1 2">
    <name type="scientific">Rubroshorea leprosula</name>
    <dbReference type="NCBI Taxonomy" id="152421"/>
    <lineage>
        <taxon>Eukaryota</taxon>
        <taxon>Viridiplantae</taxon>
        <taxon>Streptophyta</taxon>
        <taxon>Embryophyta</taxon>
        <taxon>Tracheophyta</taxon>
        <taxon>Spermatophyta</taxon>
        <taxon>Magnoliopsida</taxon>
        <taxon>eudicotyledons</taxon>
        <taxon>Gunneridae</taxon>
        <taxon>Pentapetalae</taxon>
        <taxon>rosids</taxon>
        <taxon>malvids</taxon>
        <taxon>Malvales</taxon>
        <taxon>Dipterocarpaceae</taxon>
        <taxon>Rubroshorea</taxon>
    </lineage>
</organism>
<protein>
    <submittedName>
        <fullName evidence="1">Uncharacterized protein</fullName>
    </submittedName>
</protein>
<dbReference type="AlphaFoldDB" id="A0AAV5MDE0"/>
<evidence type="ECO:0000313" key="1">
    <source>
        <dbReference type="EMBL" id="GKV47836.1"/>
    </source>
</evidence>
<reference evidence="1 2" key="1">
    <citation type="journal article" date="2021" name="Commun. Biol.">
        <title>The genome of Shorea leprosula (Dipterocarpaceae) highlights the ecological relevance of drought in aseasonal tropical rainforests.</title>
        <authorList>
            <person name="Ng K.K.S."/>
            <person name="Kobayashi M.J."/>
            <person name="Fawcett J.A."/>
            <person name="Hatakeyama M."/>
            <person name="Paape T."/>
            <person name="Ng C.H."/>
            <person name="Ang C.C."/>
            <person name="Tnah L.H."/>
            <person name="Lee C.T."/>
            <person name="Nishiyama T."/>
            <person name="Sese J."/>
            <person name="O'Brien M.J."/>
            <person name="Copetti D."/>
            <person name="Mohd Noor M.I."/>
            <person name="Ong R.C."/>
            <person name="Putra M."/>
            <person name="Sireger I.Z."/>
            <person name="Indrioko S."/>
            <person name="Kosugi Y."/>
            <person name="Izuno A."/>
            <person name="Isagi Y."/>
            <person name="Lee S.L."/>
            <person name="Shimizu K.K."/>
        </authorList>
    </citation>
    <scope>NUCLEOTIDE SEQUENCE [LARGE SCALE GENOMIC DNA]</scope>
    <source>
        <strain evidence="1">214</strain>
    </source>
</reference>
<name>A0AAV5MDE0_9ROSI</name>
<dbReference type="Proteomes" id="UP001054252">
    <property type="component" value="Unassembled WGS sequence"/>
</dbReference>
<keyword evidence="2" id="KW-1185">Reference proteome</keyword>
<dbReference type="EMBL" id="BPVZ01000238">
    <property type="protein sequence ID" value="GKV47836.1"/>
    <property type="molecule type" value="Genomic_DNA"/>
</dbReference>
<gene>
    <name evidence="1" type="ORF">SLEP1_g54695</name>
</gene>
<sequence>MVSCAYASLWTINSPIVESKRCEPGYSCSAYWLLFRVYTEEAAVKA</sequence>
<proteinExistence type="predicted"/>
<comment type="caution">
    <text evidence="1">The sequence shown here is derived from an EMBL/GenBank/DDBJ whole genome shotgun (WGS) entry which is preliminary data.</text>
</comment>
<accession>A0AAV5MDE0</accession>
<evidence type="ECO:0000313" key="2">
    <source>
        <dbReference type="Proteomes" id="UP001054252"/>
    </source>
</evidence>